<dbReference type="Proteomes" id="UP000235388">
    <property type="component" value="Unassembled WGS sequence"/>
</dbReference>
<organism evidence="1 2">
    <name type="scientific">Puccinia coronata f. sp. avenae</name>
    <dbReference type="NCBI Taxonomy" id="200324"/>
    <lineage>
        <taxon>Eukaryota</taxon>
        <taxon>Fungi</taxon>
        <taxon>Dikarya</taxon>
        <taxon>Basidiomycota</taxon>
        <taxon>Pucciniomycotina</taxon>
        <taxon>Pucciniomycetes</taxon>
        <taxon>Pucciniales</taxon>
        <taxon>Pucciniaceae</taxon>
        <taxon>Puccinia</taxon>
    </lineage>
</organism>
<evidence type="ECO:0000313" key="1">
    <source>
        <dbReference type="EMBL" id="PLW15382.1"/>
    </source>
</evidence>
<protein>
    <submittedName>
        <fullName evidence="1">Uncharacterized protein</fullName>
    </submittedName>
</protein>
<gene>
    <name evidence="1" type="ORF">PCANC_20492</name>
</gene>
<proteinExistence type="predicted"/>
<sequence>MSDKPVRQVCPTWDRTILSDAMSNKPGSMGLSDMAPLKKTHPVGLSDTASDRIVQCYVGQAKPTILSDMGLDHSVRSHAGQGCLTDFFNVGLDNVLDPMSNNHCPMSS</sequence>
<accession>A0A2N5SQ52</accession>
<evidence type="ECO:0000313" key="2">
    <source>
        <dbReference type="Proteomes" id="UP000235388"/>
    </source>
</evidence>
<comment type="caution">
    <text evidence="1">The sequence shown here is derived from an EMBL/GenBank/DDBJ whole genome shotgun (WGS) entry which is preliminary data.</text>
</comment>
<reference evidence="1 2" key="1">
    <citation type="submission" date="2017-11" db="EMBL/GenBank/DDBJ databases">
        <title>De novo assembly and phasing of dikaryotic genomes from two isolates of Puccinia coronata f. sp. avenae, the causal agent of oat crown rust.</title>
        <authorList>
            <person name="Miller M.E."/>
            <person name="Zhang Y."/>
            <person name="Omidvar V."/>
            <person name="Sperschneider J."/>
            <person name="Schwessinger B."/>
            <person name="Raley C."/>
            <person name="Palmer J.M."/>
            <person name="Garnica D."/>
            <person name="Upadhyaya N."/>
            <person name="Rathjen J."/>
            <person name="Taylor J.M."/>
            <person name="Park R.F."/>
            <person name="Dodds P.N."/>
            <person name="Hirsch C.D."/>
            <person name="Kianian S.F."/>
            <person name="Figueroa M."/>
        </authorList>
    </citation>
    <scope>NUCLEOTIDE SEQUENCE [LARGE SCALE GENOMIC DNA]</scope>
    <source>
        <strain evidence="1">12NC29</strain>
    </source>
</reference>
<keyword evidence="2" id="KW-1185">Reference proteome</keyword>
<name>A0A2N5SQ52_9BASI</name>
<dbReference type="EMBL" id="PGCJ01000897">
    <property type="protein sequence ID" value="PLW15382.1"/>
    <property type="molecule type" value="Genomic_DNA"/>
</dbReference>
<dbReference type="AlphaFoldDB" id="A0A2N5SQ52"/>